<keyword evidence="10" id="KW-1185">Reference proteome</keyword>
<dbReference type="CDD" id="cd09276">
    <property type="entry name" value="Rnase_HI_RT_non_LTR"/>
    <property type="match status" value="1"/>
</dbReference>
<dbReference type="Pfam" id="PF00075">
    <property type="entry name" value="RNase_H"/>
    <property type="match status" value="1"/>
</dbReference>
<feature type="domain" description="RNase H type-1" evidence="8">
    <location>
        <begin position="138"/>
        <end position="277"/>
    </location>
</feature>
<protein>
    <recommendedName>
        <fullName evidence="3">ribonuclease H</fullName>
        <ecNumber evidence="3">3.1.26.4</ecNumber>
    </recommendedName>
</protein>
<dbReference type="InterPro" id="IPR002156">
    <property type="entry name" value="RNaseH_domain"/>
</dbReference>
<comment type="catalytic activity">
    <reaction evidence="1">
        <text>Endonucleolytic cleavage to 5'-phosphomonoester.</text>
        <dbReference type="EC" id="3.1.26.4"/>
    </reaction>
</comment>
<accession>A0A6A4WPU1</accession>
<evidence type="ECO:0000256" key="3">
    <source>
        <dbReference type="ARBA" id="ARBA00012180"/>
    </source>
</evidence>
<keyword evidence="5" id="KW-0479">Metal-binding</keyword>
<name>A0A6A4WPU1_AMPAM</name>
<dbReference type="EMBL" id="VIIS01000727">
    <property type="protein sequence ID" value="KAF0305730.1"/>
    <property type="molecule type" value="Genomic_DNA"/>
</dbReference>
<dbReference type="EC" id="3.1.26.4" evidence="3"/>
<reference evidence="9 10" key="1">
    <citation type="submission" date="2019-07" db="EMBL/GenBank/DDBJ databases">
        <title>Draft genome assembly of a fouling barnacle, Amphibalanus amphitrite (Darwin, 1854): The first reference genome for Thecostraca.</title>
        <authorList>
            <person name="Kim W."/>
        </authorList>
    </citation>
    <scope>NUCLEOTIDE SEQUENCE [LARGE SCALE GENOMIC DNA]</scope>
    <source>
        <strain evidence="9">SNU_AA5</strain>
        <tissue evidence="9">Soma without cirri and trophi</tissue>
    </source>
</reference>
<dbReference type="AlphaFoldDB" id="A0A6A4WPU1"/>
<comment type="caution">
    <text evidence="9">The sequence shown here is derived from an EMBL/GenBank/DDBJ whole genome shotgun (WGS) entry which is preliminary data.</text>
</comment>
<dbReference type="InterPro" id="IPR036397">
    <property type="entry name" value="RNaseH_sf"/>
</dbReference>
<dbReference type="GO" id="GO:0043137">
    <property type="term" value="P:DNA replication, removal of RNA primer"/>
    <property type="evidence" value="ECO:0007669"/>
    <property type="project" value="TreeGrafter"/>
</dbReference>
<dbReference type="GO" id="GO:0046872">
    <property type="term" value="F:metal ion binding"/>
    <property type="evidence" value="ECO:0007669"/>
    <property type="project" value="UniProtKB-KW"/>
</dbReference>
<dbReference type="Proteomes" id="UP000440578">
    <property type="component" value="Unassembled WGS sequence"/>
</dbReference>
<evidence type="ECO:0000259" key="8">
    <source>
        <dbReference type="PROSITE" id="PS50879"/>
    </source>
</evidence>
<evidence type="ECO:0000256" key="2">
    <source>
        <dbReference type="ARBA" id="ARBA00005300"/>
    </source>
</evidence>
<evidence type="ECO:0000313" key="10">
    <source>
        <dbReference type="Proteomes" id="UP000440578"/>
    </source>
</evidence>
<dbReference type="InterPro" id="IPR012337">
    <property type="entry name" value="RNaseH-like_sf"/>
</dbReference>
<evidence type="ECO:0000256" key="7">
    <source>
        <dbReference type="ARBA" id="ARBA00022801"/>
    </source>
</evidence>
<dbReference type="PANTHER" id="PTHR10642:SF26">
    <property type="entry name" value="RIBONUCLEASE H1"/>
    <property type="match status" value="1"/>
</dbReference>
<dbReference type="InterPro" id="IPR050092">
    <property type="entry name" value="RNase_H"/>
</dbReference>
<dbReference type="PROSITE" id="PS50879">
    <property type="entry name" value="RNASE_H_1"/>
    <property type="match status" value="1"/>
</dbReference>
<dbReference type="OrthoDB" id="411823at2759"/>
<proteinExistence type="inferred from homology"/>
<keyword evidence="7" id="KW-0378">Hydrolase</keyword>
<evidence type="ECO:0000256" key="4">
    <source>
        <dbReference type="ARBA" id="ARBA00022722"/>
    </source>
</evidence>
<sequence length="384" mass="41492">MRAAARVVTGCPRSTPAHALMAEAGLAPVAERRTALAARLLAKARALPEDDPLRTVADREVRSRLSTVSSWRGVGEEAWREAGITPPIAIEPLLPRPAAPWESPPPVSFCLDVGAALPPSATDEQRRDAASHHLAGLPQCATWVWTDGSATEGVTNGGAGALIVWPDDETAEIRTPAGRICSSYRAEMVALRAALNHLLEHPAHTEDPVVICTDSQSALAALREGPAAQSSPLGSEIWDALRRLTTGGRRIHLQWVPSHCGLGGNEEADRLAGEAGALDQEDTMVDVRTIHRAAARRARHGRRARDAARAWQRNWPDGWYRSIWVDRCPGSVLEADRAVVIDIRQYLLCIGRLPRPDAHNATTWSALLPDAASAAKRLALHGYF</sequence>
<organism evidence="9 10">
    <name type="scientific">Amphibalanus amphitrite</name>
    <name type="common">Striped barnacle</name>
    <name type="synonym">Balanus amphitrite</name>
    <dbReference type="NCBI Taxonomy" id="1232801"/>
    <lineage>
        <taxon>Eukaryota</taxon>
        <taxon>Metazoa</taxon>
        <taxon>Ecdysozoa</taxon>
        <taxon>Arthropoda</taxon>
        <taxon>Crustacea</taxon>
        <taxon>Multicrustacea</taxon>
        <taxon>Cirripedia</taxon>
        <taxon>Thoracica</taxon>
        <taxon>Thoracicalcarea</taxon>
        <taxon>Balanomorpha</taxon>
        <taxon>Balanoidea</taxon>
        <taxon>Balanidae</taxon>
        <taxon>Amphibalaninae</taxon>
        <taxon>Amphibalanus</taxon>
    </lineage>
</organism>
<comment type="similarity">
    <text evidence="2">Belongs to the RNase H family.</text>
</comment>
<keyword evidence="6" id="KW-0255">Endonuclease</keyword>
<dbReference type="PANTHER" id="PTHR10642">
    <property type="entry name" value="RIBONUCLEASE H1"/>
    <property type="match status" value="1"/>
</dbReference>
<dbReference type="GO" id="GO:0003676">
    <property type="term" value="F:nucleic acid binding"/>
    <property type="evidence" value="ECO:0007669"/>
    <property type="project" value="InterPro"/>
</dbReference>
<evidence type="ECO:0000256" key="6">
    <source>
        <dbReference type="ARBA" id="ARBA00022759"/>
    </source>
</evidence>
<dbReference type="Gene3D" id="3.30.420.10">
    <property type="entry name" value="Ribonuclease H-like superfamily/Ribonuclease H"/>
    <property type="match status" value="1"/>
</dbReference>
<evidence type="ECO:0000313" key="9">
    <source>
        <dbReference type="EMBL" id="KAF0305730.1"/>
    </source>
</evidence>
<keyword evidence="4" id="KW-0540">Nuclease</keyword>
<evidence type="ECO:0000256" key="5">
    <source>
        <dbReference type="ARBA" id="ARBA00022723"/>
    </source>
</evidence>
<dbReference type="GO" id="GO:0004523">
    <property type="term" value="F:RNA-DNA hybrid ribonuclease activity"/>
    <property type="evidence" value="ECO:0007669"/>
    <property type="project" value="UniProtKB-EC"/>
</dbReference>
<dbReference type="SUPFAM" id="SSF53098">
    <property type="entry name" value="Ribonuclease H-like"/>
    <property type="match status" value="1"/>
</dbReference>
<gene>
    <name evidence="9" type="primary">gag-pol_7</name>
    <name evidence="9" type="ORF">FJT64_022695</name>
</gene>
<evidence type="ECO:0000256" key="1">
    <source>
        <dbReference type="ARBA" id="ARBA00000077"/>
    </source>
</evidence>